<dbReference type="GO" id="GO:0016853">
    <property type="term" value="F:isomerase activity"/>
    <property type="evidence" value="ECO:0007669"/>
    <property type="project" value="UniProtKB-KW"/>
</dbReference>
<dbReference type="OrthoDB" id="9779763at2"/>
<evidence type="ECO:0000313" key="4">
    <source>
        <dbReference type="Proteomes" id="UP000253314"/>
    </source>
</evidence>
<dbReference type="EMBL" id="QOCW01000018">
    <property type="protein sequence ID" value="RBW68658.1"/>
    <property type="molecule type" value="Genomic_DNA"/>
</dbReference>
<organism evidence="3 4">
    <name type="scientific">Bacillus taeanensis</name>
    <dbReference type="NCBI Taxonomy" id="273032"/>
    <lineage>
        <taxon>Bacteria</taxon>
        <taxon>Bacillati</taxon>
        <taxon>Bacillota</taxon>
        <taxon>Bacilli</taxon>
        <taxon>Bacillales</taxon>
        <taxon>Bacillaceae</taxon>
        <taxon>Bacillus</taxon>
    </lineage>
</organism>
<dbReference type="PANTHER" id="PTHR43709">
    <property type="entry name" value="ACONITATE ISOMERASE-RELATED"/>
    <property type="match status" value="1"/>
</dbReference>
<comment type="similarity">
    <text evidence="1">Belongs to the PrpF family.</text>
</comment>
<evidence type="ECO:0000313" key="3">
    <source>
        <dbReference type="EMBL" id="RBW68658.1"/>
    </source>
</evidence>
<dbReference type="InterPro" id="IPR007400">
    <property type="entry name" value="PrpF-like"/>
</dbReference>
<accession>A0A366XSX4</accession>
<dbReference type="RefSeq" id="WP_113807078.1">
    <property type="nucleotide sequence ID" value="NZ_QOCW01000018.1"/>
</dbReference>
<protein>
    <submittedName>
        <fullName evidence="3">3-methylitaconate isomerase</fullName>
    </submittedName>
</protein>
<reference evidence="3 4" key="1">
    <citation type="submission" date="2018-07" db="EMBL/GenBank/DDBJ databases">
        <title>Lottiidibacillus patelloidae gen. nov., sp. nov., isolated from the intestinal tract of a marine limpet and the reclassification of B. taeanensis BH030017T, B. algicola KMM 3737T and B. hwajinpoensis SW-72T as genus Lottiidibacillus.</title>
        <authorList>
            <person name="Liu R."/>
            <person name="Huang Z."/>
        </authorList>
    </citation>
    <scope>NUCLEOTIDE SEQUENCE [LARGE SCALE GENOMIC DNA]</scope>
    <source>
        <strain evidence="3 4">BH030017</strain>
    </source>
</reference>
<dbReference type="Gene3D" id="3.10.310.10">
    <property type="entry name" value="Diaminopimelate Epimerase, Chain A, domain 1"/>
    <property type="match status" value="2"/>
</dbReference>
<dbReference type="Pfam" id="PF04303">
    <property type="entry name" value="PrpF"/>
    <property type="match status" value="1"/>
</dbReference>
<name>A0A366XSX4_9BACI</name>
<comment type="caution">
    <text evidence="3">The sequence shown here is derived from an EMBL/GenBank/DDBJ whole genome shotgun (WGS) entry which is preliminary data.</text>
</comment>
<keyword evidence="4" id="KW-1185">Reference proteome</keyword>
<sequence>MNRTLCVIMRGGTSKGIFFKHEDMPRDPSLWEDFLLDVMGSPDPRQIDGLGGANSLTSKVAIIKKSDRPNIDIEYTFGQVSLTDEIVDFKGNCGNISSAVGPYAIDAGFVKAVDPITKVSILNTNTNKVIVAEVEVENGMVKQSGDVEIPGVPHPGSPVYLTFREPEGSVTGKLLPTGNTIDKLNTSFGSVATSIVDCANPVVFVNAQELGLKGCELPDEFSDEQLAKLEEIRAAGAERCGIAFKEEATAKSPAVPKLALVASPMNYVDRMGIVRKKEDMDIVIRMMSMQKPHQSLAITGAICTAVASKLPHSIFTHIVDIKSDKIRLAHPAGIMETYIKYEQDRIKYVKVLRTARKLMEGYVYTRHQYVIEGAEYENI</sequence>
<dbReference type="PANTHER" id="PTHR43709:SF2">
    <property type="entry name" value="DUF453 DOMAIN PROTEIN (AFU_ORTHOLOGUE AFUA_6G00360)"/>
    <property type="match status" value="1"/>
</dbReference>
<gene>
    <name evidence="3" type="ORF">DS031_15825</name>
</gene>
<evidence type="ECO:0000256" key="1">
    <source>
        <dbReference type="ARBA" id="ARBA00007673"/>
    </source>
</evidence>
<keyword evidence="2 3" id="KW-0413">Isomerase</keyword>
<evidence type="ECO:0000256" key="2">
    <source>
        <dbReference type="ARBA" id="ARBA00023235"/>
    </source>
</evidence>
<proteinExistence type="inferred from homology"/>
<dbReference type="Proteomes" id="UP000253314">
    <property type="component" value="Unassembled WGS sequence"/>
</dbReference>
<dbReference type="AlphaFoldDB" id="A0A366XSX4"/>
<dbReference type="SUPFAM" id="SSF54506">
    <property type="entry name" value="Diaminopimelate epimerase-like"/>
    <property type="match status" value="2"/>
</dbReference>